<dbReference type="AlphaFoldDB" id="A0A0C2R238"/>
<accession>A0A0C2R238</accession>
<dbReference type="Pfam" id="PF12685">
    <property type="entry name" value="SpoIIIAH"/>
    <property type="match status" value="1"/>
</dbReference>
<evidence type="ECO:0000313" key="3">
    <source>
        <dbReference type="Proteomes" id="UP000031938"/>
    </source>
</evidence>
<dbReference type="STRING" id="889306.KP78_33240"/>
<protein>
    <submittedName>
        <fullName evidence="2">Stage III sporulation protein AH</fullName>
    </submittedName>
</protein>
<gene>
    <name evidence="2" type="ORF">KP78_33240</name>
</gene>
<dbReference type="EMBL" id="JXRP01000019">
    <property type="protein sequence ID" value="KIL44360.1"/>
    <property type="molecule type" value="Genomic_DNA"/>
</dbReference>
<sequence length="212" mass="23564">MMLKKQTVWLLTMLSLVVVLSVYYVTSPGDQASPFVPDGDADMVLGEDGEQWVLEEDVDVNAEAVEGELFEVLRMQLQDERNALKEQLTAKVASNEFTSSEKNEAFNEMDELVKMASKEAMMETMIKALDYQDALVRTDENQVLITVIAEEHSKADANALIQLARQEFGDTKQVNVKFQSNEASAEGDSEAGAESEEVTEDITENLDQVEGE</sequence>
<feature type="region of interest" description="Disordered" evidence="1">
    <location>
        <begin position="180"/>
        <end position="212"/>
    </location>
</feature>
<dbReference type="OrthoDB" id="2939102at2"/>
<evidence type="ECO:0000256" key="1">
    <source>
        <dbReference type="SAM" id="MobiDB-lite"/>
    </source>
</evidence>
<evidence type="ECO:0000313" key="2">
    <source>
        <dbReference type="EMBL" id="KIL44360.1"/>
    </source>
</evidence>
<proteinExistence type="predicted"/>
<dbReference type="InterPro" id="IPR038503">
    <property type="entry name" value="SpoIIIAH_sf"/>
</dbReference>
<organism evidence="2 3">
    <name type="scientific">Jeotgalibacillus soli</name>
    <dbReference type="NCBI Taxonomy" id="889306"/>
    <lineage>
        <taxon>Bacteria</taxon>
        <taxon>Bacillati</taxon>
        <taxon>Bacillota</taxon>
        <taxon>Bacilli</taxon>
        <taxon>Bacillales</taxon>
        <taxon>Caryophanaceae</taxon>
        <taxon>Jeotgalibacillus</taxon>
    </lineage>
</organism>
<comment type="caution">
    <text evidence="2">The sequence shown here is derived from an EMBL/GenBank/DDBJ whole genome shotgun (WGS) entry which is preliminary data.</text>
</comment>
<dbReference type="Gene3D" id="1.10.287.4300">
    <property type="entry name" value="Stage III sporulation protein AH-like"/>
    <property type="match status" value="1"/>
</dbReference>
<name>A0A0C2R238_9BACL</name>
<dbReference type="PATRIC" id="fig|889306.3.peg.3340"/>
<feature type="compositionally biased region" description="Acidic residues" evidence="1">
    <location>
        <begin position="185"/>
        <end position="212"/>
    </location>
</feature>
<dbReference type="InterPro" id="IPR024232">
    <property type="entry name" value="SpoIIIAH"/>
</dbReference>
<keyword evidence="3" id="KW-1185">Reference proteome</keyword>
<dbReference type="Proteomes" id="UP000031938">
    <property type="component" value="Unassembled WGS sequence"/>
</dbReference>
<reference evidence="2 3" key="1">
    <citation type="submission" date="2015-01" db="EMBL/GenBank/DDBJ databases">
        <title>Genome sequencing of Jeotgalibacillus soli.</title>
        <authorList>
            <person name="Goh K.M."/>
            <person name="Chan K.-G."/>
            <person name="Yaakop A.S."/>
            <person name="Ee R."/>
            <person name="Gan H.M."/>
            <person name="Chan C.S."/>
        </authorList>
    </citation>
    <scope>NUCLEOTIDE SEQUENCE [LARGE SCALE GENOMIC DNA]</scope>
    <source>
        <strain evidence="2 3">P9</strain>
    </source>
</reference>